<feature type="transmembrane region" description="Helical" evidence="2">
    <location>
        <begin position="86"/>
        <end position="103"/>
    </location>
</feature>
<evidence type="ECO:0000256" key="2">
    <source>
        <dbReference type="SAM" id="Phobius"/>
    </source>
</evidence>
<dbReference type="EMBL" id="WHWC01000010">
    <property type="protein sequence ID" value="KAG8375149.1"/>
    <property type="molecule type" value="Genomic_DNA"/>
</dbReference>
<gene>
    <name evidence="3" type="ORF">BUALT_Bualt10G0070400</name>
</gene>
<protein>
    <submittedName>
        <fullName evidence="3">Uncharacterized protein</fullName>
    </submittedName>
</protein>
<keyword evidence="4" id="KW-1185">Reference proteome</keyword>
<organism evidence="3 4">
    <name type="scientific">Buddleja alternifolia</name>
    <dbReference type="NCBI Taxonomy" id="168488"/>
    <lineage>
        <taxon>Eukaryota</taxon>
        <taxon>Viridiplantae</taxon>
        <taxon>Streptophyta</taxon>
        <taxon>Embryophyta</taxon>
        <taxon>Tracheophyta</taxon>
        <taxon>Spermatophyta</taxon>
        <taxon>Magnoliopsida</taxon>
        <taxon>eudicotyledons</taxon>
        <taxon>Gunneridae</taxon>
        <taxon>Pentapetalae</taxon>
        <taxon>asterids</taxon>
        <taxon>lamiids</taxon>
        <taxon>Lamiales</taxon>
        <taxon>Scrophulariaceae</taxon>
        <taxon>Buddlejeae</taxon>
        <taxon>Buddleja</taxon>
    </lineage>
</organism>
<evidence type="ECO:0000313" key="3">
    <source>
        <dbReference type="EMBL" id="KAG8375149.1"/>
    </source>
</evidence>
<proteinExistence type="predicted"/>
<dbReference type="PANTHER" id="PTHR34196:SF2">
    <property type="entry name" value="OS02G0697700 PROTEIN"/>
    <property type="match status" value="1"/>
</dbReference>
<accession>A0AAV6WWQ3</accession>
<keyword evidence="2" id="KW-0472">Membrane</keyword>
<dbReference type="Proteomes" id="UP000826271">
    <property type="component" value="Unassembled WGS sequence"/>
</dbReference>
<keyword evidence="2" id="KW-1133">Transmembrane helix</keyword>
<reference evidence="3" key="1">
    <citation type="submission" date="2019-10" db="EMBL/GenBank/DDBJ databases">
        <authorList>
            <person name="Zhang R."/>
            <person name="Pan Y."/>
            <person name="Wang J."/>
            <person name="Ma R."/>
            <person name="Yu S."/>
        </authorList>
    </citation>
    <scope>NUCLEOTIDE SEQUENCE</scope>
    <source>
        <strain evidence="3">LA-IB0</strain>
        <tissue evidence="3">Leaf</tissue>
    </source>
</reference>
<comment type="caution">
    <text evidence="3">The sequence shown here is derived from an EMBL/GenBank/DDBJ whole genome shotgun (WGS) entry which is preliminary data.</text>
</comment>
<evidence type="ECO:0000313" key="4">
    <source>
        <dbReference type="Proteomes" id="UP000826271"/>
    </source>
</evidence>
<evidence type="ECO:0000256" key="1">
    <source>
        <dbReference type="SAM" id="MobiDB-lite"/>
    </source>
</evidence>
<name>A0AAV6WWQ3_9LAMI</name>
<dbReference type="AlphaFoldDB" id="A0AAV6WWQ3"/>
<feature type="region of interest" description="Disordered" evidence="1">
    <location>
        <begin position="190"/>
        <end position="210"/>
    </location>
</feature>
<dbReference type="PANTHER" id="PTHR34196">
    <property type="entry name" value="OS02G0697700 PROTEIN"/>
    <property type="match status" value="1"/>
</dbReference>
<keyword evidence="2" id="KW-0812">Transmembrane</keyword>
<sequence length="234" mass="26258">MKKRCIPVRTQKVEVVVEHGGDERAGLWWFMATRTVEGLRRRTISGGVTEAMSAVSDHECVKTSKFSQNPIWAFGFHPISHLNRNYVIVFIWLILLWCVFLIVKDEREVLPTSSEATTAATIATAASTSAHGIEIAVEFKPVERPNEPLDNDRPIQCPLPEPSILNDGRIWKERVSSGIQRRADIPVMQEQTRTDPETLARKTRPPSNRAILPSMSAPEHNLLKLLDECNASGI</sequence>